<proteinExistence type="predicted"/>
<feature type="transmembrane region" description="Helical" evidence="2">
    <location>
        <begin position="41"/>
        <end position="62"/>
    </location>
</feature>
<evidence type="ECO:0000313" key="3">
    <source>
        <dbReference type="EMBL" id="PRX60104.1"/>
    </source>
</evidence>
<evidence type="ECO:0000313" key="4">
    <source>
        <dbReference type="Proteomes" id="UP000238312"/>
    </source>
</evidence>
<keyword evidence="4" id="KW-1185">Reference proteome</keyword>
<dbReference type="AlphaFoldDB" id="A0A2T0MPX7"/>
<feature type="region of interest" description="Disordered" evidence="1">
    <location>
        <begin position="69"/>
        <end position="119"/>
    </location>
</feature>
<keyword evidence="2" id="KW-0812">Transmembrane</keyword>
<sequence>MIVLGLILILLAGGAFALVLTEESTRYILFGYTFEFNHVGMFLAGAAAAAVLLLGLWLMGSGSRRTARQRRRLRSARAETTSRVAQLEEEKRDLERKLEREHTASDGDQLVARGAHERP</sequence>
<gene>
    <name evidence="3" type="ORF">B0I32_118248</name>
</gene>
<reference evidence="3 4" key="1">
    <citation type="submission" date="2018-03" db="EMBL/GenBank/DDBJ databases">
        <title>Genomic Encyclopedia of Type Strains, Phase III (KMG-III): the genomes of soil and plant-associated and newly described type strains.</title>
        <authorList>
            <person name="Whitman W."/>
        </authorList>
    </citation>
    <scope>NUCLEOTIDE SEQUENCE [LARGE SCALE GENOMIC DNA]</scope>
    <source>
        <strain evidence="3 4">CGMCC 4.7104</strain>
    </source>
</reference>
<evidence type="ECO:0000256" key="1">
    <source>
        <dbReference type="SAM" id="MobiDB-lite"/>
    </source>
</evidence>
<dbReference type="RefSeq" id="WP_106247610.1">
    <property type="nucleotide sequence ID" value="NZ_JBFAIB010000001.1"/>
</dbReference>
<keyword evidence="2" id="KW-0472">Membrane</keyword>
<name>A0A2T0MPX7_9ACTN</name>
<evidence type="ECO:0000256" key="2">
    <source>
        <dbReference type="SAM" id="Phobius"/>
    </source>
</evidence>
<protein>
    <submittedName>
        <fullName evidence="3">Uncharacterized protein</fullName>
    </submittedName>
</protein>
<keyword evidence="2" id="KW-1133">Transmembrane helix</keyword>
<organism evidence="3 4">
    <name type="scientific">Nonomuraea fuscirosea</name>
    <dbReference type="NCBI Taxonomy" id="1291556"/>
    <lineage>
        <taxon>Bacteria</taxon>
        <taxon>Bacillati</taxon>
        <taxon>Actinomycetota</taxon>
        <taxon>Actinomycetes</taxon>
        <taxon>Streptosporangiales</taxon>
        <taxon>Streptosporangiaceae</taxon>
        <taxon>Nonomuraea</taxon>
    </lineage>
</organism>
<comment type="caution">
    <text evidence="3">The sequence shown here is derived from an EMBL/GenBank/DDBJ whole genome shotgun (WGS) entry which is preliminary data.</text>
</comment>
<dbReference type="EMBL" id="PVNG01000018">
    <property type="protein sequence ID" value="PRX60104.1"/>
    <property type="molecule type" value="Genomic_DNA"/>
</dbReference>
<dbReference type="Proteomes" id="UP000238312">
    <property type="component" value="Unassembled WGS sequence"/>
</dbReference>
<accession>A0A2T0MPX7</accession>
<feature type="compositionally biased region" description="Basic and acidic residues" evidence="1">
    <location>
        <begin position="86"/>
        <end position="105"/>
    </location>
</feature>